<dbReference type="EMBL" id="MU118100">
    <property type="protein sequence ID" value="KAF9645201.1"/>
    <property type="molecule type" value="Genomic_DNA"/>
</dbReference>
<sequence length="189" mass="20967">MPTSKVVVELSACGMTPESSDIVLSQQCQTVCQAVIDAQQHCKRDAPCTCSTVLPDILQTCIQCSVDQIPQDRLPEILSLIPPRLRAYADVCNQPIPDQQLAIFRNVTTYAYAREASSSTSEPTLAKREVDNTHCLFGLPEVVEMRYQWSQFSQSTGLQGLQPWPVILFVFVAGLCYAENRRSKRAGKA</sequence>
<reference evidence="1" key="1">
    <citation type="submission" date="2019-10" db="EMBL/GenBank/DDBJ databases">
        <authorList>
            <consortium name="DOE Joint Genome Institute"/>
            <person name="Kuo A."/>
            <person name="Miyauchi S."/>
            <person name="Kiss E."/>
            <person name="Drula E."/>
            <person name="Kohler A."/>
            <person name="Sanchez-Garcia M."/>
            <person name="Andreopoulos B."/>
            <person name="Barry K.W."/>
            <person name="Bonito G."/>
            <person name="Buee M."/>
            <person name="Carver A."/>
            <person name="Chen C."/>
            <person name="Cichocki N."/>
            <person name="Clum A."/>
            <person name="Culley D."/>
            <person name="Crous P.W."/>
            <person name="Fauchery L."/>
            <person name="Girlanda M."/>
            <person name="Hayes R."/>
            <person name="Keri Z."/>
            <person name="Labutti K."/>
            <person name="Lipzen A."/>
            <person name="Lombard V."/>
            <person name="Magnuson J."/>
            <person name="Maillard F."/>
            <person name="Morin E."/>
            <person name="Murat C."/>
            <person name="Nolan M."/>
            <person name="Ohm R."/>
            <person name="Pangilinan J."/>
            <person name="Pereira M."/>
            <person name="Perotto S."/>
            <person name="Peter M."/>
            <person name="Riley R."/>
            <person name="Sitrit Y."/>
            <person name="Stielow B."/>
            <person name="Szollosi G."/>
            <person name="Zifcakova L."/>
            <person name="Stursova M."/>
            <person name="Spatafora J.W."/>
            <person name="Tedersoo L."/>
            <person name="Vaario L.-M."/>
            <person name="Yamada A."/>
            <person name="Yan M."/>
            <person name="Wang P."/>
            <person name="Xu J."/>
            <person name="Bruns T."/>
            <person name="Baldrian P."/>
            <person name="Vilgalys R."/>
            <person name="Henrissat B."/>
            <person name="Grigoriev I.V."/>
            <person name="Hibbett D."/>
            <person name="Nagy L.G."/>
            <person name="Martin F.M."/>
        </authorList>
    </citation>
    <scope>NUCLEOTIDE SEQUENCE</scope>
    <source>
        <strain evidence="1">P2</strain>
    </source>
</reference>
<proteinExistence type="predicted"/>
<name>A0ACB6Z6D3_THEGA</name>
<reference evidence="1" key="2">
    <citation type="journal article" date="2020" name="Nat. Commun.">
        <title>Large-scale genome sequencing of mycorrhizal fungi provides insights into the early evolution of symbiotic traits.</title>
        <authorList>
            <person name="Miyauchi S."/>
            <person name="Kiss E."/>
            <person name="Kuo A."/>
            <person name="Drula E."/>
            <person name="Kohler A."/>
            <person name="Sanchez-Garcia M."/>
            <person name="Morin E."/>
            <person name="Andreopoulos B."/>
            <person name="Barry K.W."/>
            <person name="Bonito G."/>
            <person name="Buee M."/>
            <person name="Carver A."/>
            <person name="Chen C."/>
            <person name="Cichocki N."/>
            <person name="Clum A."/>
            <person name="Culley D."/>
            <person name="Crous P.W."/>
            <person name="Fauchery L."/>
            <person name="Girlanda M."/>
            <person name="Hayes R.D."/>
            <person name="Keri Z."/>
            <person name="LaButti K."/>
            <person name="Lipzen A."/>
            <person name="Lombard V."/>
            <person name="Magnuson J."/>
            <person name="Maillard F."/>
            <person name="Murat C."/>
            <person name="Nolan M."/>
            <person name="Ohm R.A."/>
            <person name="Pangilinan J."/>
            <person name="Pereira M.F."/>
            <person name="Perotto S."/>
            <person name="Peter M."/>
            <person name="Pfister S."/>
            <person name="Riley R."/>
            <person name="Sitrit Y."/>
            <person name="Stielow J.B."/>
            <person name="Szollosi G."/>
            <person name="Zifcakova L."/>
            <person name="Stursova M."/>
            <person name="Spatafora J.W."/>
            <person name="Tedersoo L."/>
            <person name="Vaario L.M."/>
            <person name="Yamada A."/>
            <person name="Yan M."/>
            <person name="Wang P."/>
            <person name="Xu J."/>
            <person name="Bruns T."/>
            <person name="Baldrian P."/>
            <person name="Vilgalys R."/>
            <person name="Dunand C."/>
            <person name="Henrissat B."/>
            <person name="Grigoriev I.V."/>
            <person name="Hibbett D."/>
            <person name="Nagy L.G."/>
            <person name="Martin F.M."/>
        </authorList>
    </citation>
    <scope>NUCLEOTIDE SEQUENCE</scope>
    <source>
        <strain evidence="1">P2</strain>
    </source>
</reference>
<accession>A0ACB6Z6D3</accession>
<organism evidence="1 2">
    <name type="scientific">Thelephora ganbajun</name>
    <name type="common">Ganba fungus</name>
    <dbReference type="NCBI Taxonomy" id="370292"/>
    <lineage>
        <taxon>Eukaryota</taxon>
        <taxon>Fungi</taxon>
        <taxon>Dikarya</taxon>
        <taxon>Basidiomycota</taxon>
        <taxon>Agaricomycotina</taxon>
        <taxon>Agaricomycetes</taxon>
        <taxon>Thelephorales</taxon>
        <taxon>Thelephoraceae</taxon>
        <taxon>Thelephora</taxon>
    </lineage>
</organism>
<evidence type="ECO:0000313" key="2">
    <source>
        <dbReference type="Proteomes" id="UP000886501"/>
    </source>
</evidence>
<dbReference type="Proteomes" id="UP000886501">
    <property type="component" value="Unassembled WGS sequence"/>
</dbReference>
<evidence type="ECO:0000313" key="1">
    <source>
        <dbReference type="EMBL" id="KAF9645201.1"/>
    </source>
</evidence>
<keyword evidence="2" id="KW-1185">Reference proteome</keyword>
<protein>
    <submittedName>
        <fullName evidence="1">Uncharacterized protein</fullName>
    </submittedName>
</protein>
<gene>
    <name evidence="1" type="ORF">BDM02DRAFT_3271889</name>
</gene>
<comment type="caution">
    <text evidence="1">The sequence shown here is derived from an EMBL/GenBank/DDBJ whole genome shotgun (WGS) entry which is preliminary data.</text>
</comment>